<accession>A0A0V0TVB9</accession>
<protein>
    <submittedName>
        <fullName evidence="3">Uncharacterized protein</fullName>
    </submittedName>
</protein>
<feature type="signal peptide" evidence="1">
    <location>
        <begin position="1"/>
        <end position="17"/>
    </location>
</feature>
<proteinExistence type="predicted"/>
<keyword evidence="4" id="KW-1185">Reference proteome</keyword>
<dbReference type="EMBL" id="JYDJ01000246">
    <property type="protein sequence ID" value="KRX39020.1"/>
    <property type="molecule type" value="Genomic_DNA"/>
</dbReference>
<dbReference type="Proteomes" id="UP000055048">
    <property type="component" value="Unassembled WGS sequence"/>
</dbReference>
<evidence type="ECO:0000313" key="3">
    <source>
        <dbReference type="EMBL" id="KRX42966.1"/>
    </source>
</evidence>
<dbReference type="EMBL" id="JYDJ01000130">
    <property type="protein sequence ID" value="KRX42966.1"/>
    <property type="molecule type" value="Genomic_DNA"/>
</dbReference>
<reference evidence="3 4" key="1">
    <citation type="submission" date="2015-01" db="EMBL/GenBank/DDBJ databases">
        <title>Evolution of Trichinella species and genotypes.</title>
        <authorList>
            <person name="Korhonen P.K."/>
            <person name="Edoardo P."/>
            <person name="Giuseppe L.R."/>
            <person name="Gasser R.B."/>
        </authorList>
    </citation>
    <scope>NUCLEOTIDE SEQUENCE [LARGE SCALE GENOMIC DNA]</scope>
    <source>
        <strain evidence="3">ISS417</strain>
    </source>
</reference>
<sequence>MALLLLVQCLHMFAVMFQHVCVKQHDVIFYSTLAVYENNKKVCVNNGFLLMKTSAKLSEDKEAFYEELSAGQTHRNEASESKI</sequence>
<keyword evidence="1" id="KW-0732">Signal</keyword>
<comment type="caution">
    <text evidence="3">The sequence shown here is derived from an EMBL/GenBank/DDBJ whole genome shotgun (WGS) entry which is preliminary data.</text>
</comment>
<dbReference type="AlphaFoldDB" id="A0A0V0TVB9"/>
<evidence type="ECO:0000256" key="1">
    <source>
        <dbReference type="SAM" id="SignalP"/>
    </source>
</evidence>
<organism evidence="3 4">
    <name type="scientific">Trichinella murrelli</name>
    <dbReference type="NCBI Taxonomy" id="144512"/>
    <lineage>
        <taxon>Eukaryota</taxon>
        <taxon>Metazoa</taxon>
        <taxon>Ecdysozoa</taxon>
        <taxon>Nematoda</taxon>
        <taxon>Enoplea</taxon>
        <taxon>Dorylaimia</taxon>
        <taxon>Trichinellida</taxon>
        <taxon>Trichinellidae</taxon>
        <taxon>Trichinella</taxon>
    </lineage>
</organism>
<feature type="chain" id="PRO_5007437608" evidence="1">
    <location>
        <begin position="18"/>
        <end position="83"/>
    </location>
</feature>
<evidence type="ECO:0000313" key="2">
    <source>
        <dbReference type="EMBL" id="KRX39020.1"/>
    </source>
</evidence>
<evidence type="ECO:0000313" key="4">
    <source>
        <dbReference type="Proteomes" id="UP000055048"/>
    </source>
</evidence>
<name>A0A0V0TVB9_9BILA</name>
<gene>
    <name evidence="2" type="ORF">T05_6085</name>
    <name evidence="3" type="ORF">T05_9309</name>
</gene>